<organism evidence="1 2">
    <name type="scientific">Amycolatopsis magusensis</name>
    <dbReference type="NCBI Taxonomy" id="882444"/>
    <lineage>
        <taxon>Bacteria</taxon>
        <taxon>Bacillati</taxon>
        <taxon>Actinomycetota</taxon>
        <taxon>Actinomycetes</taxon>
        <taxon>Pseudonocardiales</taxon>
        <taxon>Pseudonocardiaceae</taxon>
        <taxon>Amycolatopsis</taxon>
    </lineage>
</organism>
<keyword evidence="2" id="KW-1185">Reference proteome</keyword>
<reference evidence="1 2" key="1">
    <citation type="submission" date="2021-03" db="EMBL/GenBank/DDBJ databases">
        <title>Sequencing the genomes of 1000 actinobacteria strains.</title>
        <authorList>
            <person name="Klenk H.-P."/>
        </authorList>
    </citation>
    <scope>NUCLEOTIDE SEQUENCE [LARGE SCALE GENOMIC DNA]</scope>
    <source>
        <strain evidence="1 2">DSM 45510</strain>
    </source>
</reference>
<gene>
    <name evidence="1" type="ORF">JOM49_007034</name>
</gene>
<dbReference type="EMBL" id="JAGGMS010000001">
    <property type="protein sequence ID" value="MBP2185508.1"/>
    <property type="molecule type" value="Genomic_DNA"/>
</dbReference>
<comment type="caution">
    <text evidence="1">The sequence shown here is derived from an EMBL/GenBank/DDBJ whole genome shotgun (WGS) entry which is preliminary data.</text>
</comment>
<proteinExistence type="predicted"/>
<evidence type="ECO:0000313" key="1">
    <source>
        <dbReference type="EMBL" id="MBP2185508.1"/>
    </source>
</evidence>
<accession>A0ABS4Q1F8</accession>
<evidence type="ECO:0000313" key="2">
    <source>
        <dbReference type="Proteomes" id="UP000741013"/>
    </source>
</evidence>
<dbReference type="RefSeq" id="WP_245369573.1">
    <property type="nucleotide sequence ID" value="NZ_JAGGMS010000001.1"/>
</dbReference>
<dbReference type="InterPro" id="IPR014729">
    <property type="entry name" value="Rossmann-like_a/b/a_fold"/>
</dbReference>
<name>A0ABS4Q1F8_9PSEU</name>
<dbReference type="Proteomes" id="UP000741013">
    <property type="component" value="Unassembled WGS sequence"/>
</dbReference>
<protein>
    <submittedName>
        <fullName evidence="1">3'-phosphoadenosine 5'-phosphosulfate sulfotransferase (PAPS reductase)/FAD synthetase</fullName>
    </submittedName>
</protein>
<dbReference type="Gene3D" id="3.40.50.620">
    <property type="entry name" value="HUPs"/>
    <property type="match status" value="1"/>
</dbReference>
<sequence>MQSLTVFLLACEGQIPRFDAALFADTGWEPKQVYTQLDTARRIGAQAGIPVLTVSSGNIRHDALNPDARFVTMPLFAKNPDGSRGMARRQCTGEYKIKPLKRAIRDILG</sequence>